<dbReference type="SUPFAM" id="SSF53335">
    <property type="entry name" value="S-adenosyl-L-methionine-dependent methyltransferases"/>
    <property type="match status" value="1"/>
</dbReference>
<comment type="similarity">
    <text evidence="1">Belongs to the methyltransferase superfamily. LaeA methyltransferase family.</text>
</comment>
<protein>
    <submittedName>
        <fullName evidence="3">S-adenosyl-L-methionine-dependent methyltransferase</fullName>
    </submittedName>
</protein>
<feature type="compositionally biased region" description="Basic and acidic residues" evidence="2">
    <location>
        <begin position="1"/>
        <end position="16"/>
    </location>
</feature>
<dbReference type="CDD" id="cd02440">
    <property type="entry name" value="AdoMet_MTases"/>
    <property type="match status" value="1"/>
</dbReference>
<dbReference type="Pfam" id="PF13489">
    <property type="entry name" value="Methyltransf_23"/>
    <property type="match status" value="1"/>
</dbReference>
<accession>A0A9P9J456</accession>
<dbReference type="PANTHER" id="PTHR43591:SF31">
    <property type="entry name" value="LAEA-LIKE, PUTATIVE (AFU_ORTHOLOGUE AFUA_8G01930)-RELATED"/>
    <property type="match status" value="1"/>
</dbReference>
<dbReference type="AlphaFoldDB" id="A0A9P9J456"/>
<evidence type="ECO:0000313" key="4">
    <source>
        <dbReference type="Proteomes" id="UP000717696"/>
    </source>
</evidence>
<reference evidence="3" key="1">
    <citation type="journal article" date="2021" name="Nat. Commun.">
        <title>Genetic determinants of endophytism in the Arabidopsis root mycobiome.</title>
        <authorList>
            <person name="Mesny F."/>
            <person name="Miyauchi S."/>
            <person name="Thiergart T."/>
            <person name="Pickel B."/>
            <person name="Atanasova L."/>
            <person name="Karlsson M."/>
            <person name="Huettel B."/>
            <person name="Barry K.W."/>
            <person name="Haridas S."/>
            <person name="Chen C."/>
            <person name="Bauer D."/>
            <person name="Andreopoulos W."/>
            <person name="Pangilinan J."/>
            <person name="LaButti K."/>
            <person name="Riley R."/>
            <person name="Lipzen A."/>
            <person name="Clum A."/>
            <person name="Drula E."/>
            <person name="Henrissat B."/>
            <person name="Kohler A."/>
            <person name="Grigoriev I.V."/>
            <person name="Martin F.M."/>
            <person name="Hacquard S."/>
        </authorList>
    </citation>
    <scope>NUCLEOTIDE SEQUENCE</scope>
    <source>
        <strain evidence="3">MPI-CAGE-AT-0021</strain>
    </source>
</reference>
<keyword evidence="3" id="KW-0808">Transferase</keyword>
<sequence>MADRISPEIPIARDDQEASSSTTSVTTSILHYRMENGRTYHAYKDGKYTLPNDDMENERLDLQHNLLVLTLNDKLGLAPPNNRDAKVKHVLDVGTGTGIWALDFADEHPETEASRILQSMVVPPNLSFQIDDIEDDWTYSKPFDYIHSSFMTASIANWAEFLAKCFNNLEPGGYVEIQEPDLAWKSDDGSLASDSALLQCAQLLQQASEKFGRAYQDIPSLVDVMTEIGFVDVVIEKFRWPNNPWPKDKRLKELGAWVFANFSGGLEGITMAPLTRAHGWSPHAVEVFLVDVRKVLGDKNVHAFMPIYSIYGRRPQVGIE</sequence>
<comment type="caution">
    <text evidence="3">The sequence shown here is derived from an EMBL/GenBank/DDBJ whole genome shotgun (WGS) entry which is preliminary data.</text>
</comment>
<dbReference type="OrthoDB" id="2013972at2759"/>
<dbReference type="EMBL" id="JAGMUU010000012">
    <property type="protein sequence ID" value="KAH7141395.1"/>
    <property type="molecule type" value="Genomic_DNA"/>
</dbReference>
<dbReference type="GO" id="GO:0008168">
    <property type="term" value="F:methyltransferase activity"/>
    <property type="evidence" value="ECO:0007669"/>
    <property type="project" value="UniProtKB-KW"/>
</dbReference>
<organism evidence="3 4">
    <name type="scientific">Dactylonectria estremocensis</name>
    <dbReference type="NCBI Taxonomy" id="1079267"/>
    <lineage>
        <taxon>Eukaryota</taxon>
        <taxon>Fungi</taxon>
        <taxon>Dikarya</taxon>
        <taxon>Ascomycota</taxon>
        <taxon>Pezizomycotina</taxon>
        <taxon>Sordariomycetes</taxon>
        <taxon>Hypocreomycetidae</taxon>
        <taxon>Hypocreales</taxon>
        <taxon>Nectriaceae</taxon>
        <taxon>Dactylonectria</taxon>
    </lineage>
</organism>
<evidence type="ECO:0000313" key="3">
    <source>
        <dbReference type="EMBL" id="KAH7141395.1"/>
    </source>
</evidence>
<keyword evidence="4" id="KW-1185">Reference proteome</keyword>
<keyword evidence="3" id="KW-0489">Methyltransferase</keyword>
<dbReference type="Gene3D" id="3.40.50.150">
    <property type="entry name" value="Vaccinia Virus protein VP39"/>
    <property type="match status" value="1"/>
</dbReference>
<feature type="region of interest" description="Disordered" evidence="2">
    <location>
        <begin position="1"/>
        <end position="25"/>
    </location>
</feature>
<dbReference type="InterPro" id="IPR029063">
    <property type="entry name" value="SAM-dependent_MTases_sf"/>
</dbReference>
<dbReference type="Proteomes" id="UP000717696">
    <property type="component" value="Unassembled WGS sequence"/>
</dbReference>
<name>A0A9P9J456_9HYPO</name>
<evidence type="ECO:0000256" key="1">
    <source>
        <dbReference type="ARBA" id="ARBA00038158"/>
    </source>
</evidence>
<evidence type="ECO:0000256" key="2">
    <source>
        <dbReference type="SAM" id="MobiDB-lite"/>
    </source>
</evidence>
<gene>
    <name evidence="3" type="ORF">B0J13DRAFT_585764</name>
</gene>
<dbReference type="GO" id="GO:0032259">
    <property type="term" value="P:methylation"/>
    <property type="evidence" value="ECO:0007669"/>
    <property type="project" value="UniProtKB-KW"/>
</dbReference>
<dbReference type="PANTHER" id="PTHR43591">
    <property type="entry name" value="METHYLTRANSFERASE"/>
    <property type="match status" value="1"/>
</dbReference>
<proteinExistence type="inferred from homology"/>